<evidence type="ECO:0000259" key="4">
    <source>
        <dbReference type="PROSITE" id="PS51118"/>
    </source>
</evidence>
<gene>
    <name evidence="5" type="ORF">NDI56_14735</name>
</gene>
<dbReference type="InterPro" id="IPR036388">
    <property type="entry name" value="WH-like_DNA-bd_sf"/>
</dbReference>
<comment type="caution">
    <text evidence="5">The sequence shown here is derived from an EMBL/GenBank/DDBJ whole genome shotgun (WGS) entry which is preliminary data.</text>
</comment>
<dbReference type="PROSITE" id="PS51118">
    <property type="entry name" value="HTH_HXLR"/>
    <property type="match status" value="1"/>
</dbReference>
<dbReference type="Proteomes" id="UP001259659">
    <property type="component" value="Unassembled WGS sequence"/>
</dbReference>
<name>A0ABU2FG18_9EURY</name>
<dbReference type="InterPro" id="IPR002577">
    <property type="entry name" value="HTH_HxlR"/>
</dbReference>
<dbReference type="PANTHER" id="PTHR33204:SF18">
    <property type="entry name" value="TRANSCRIPTIONAL REGULATORY PROTEIN"/>
    <property type="match status" value="1"/>
</dbReference>
<dbReference type="Gene3D" id="1.10.10.10">
    <property type="entry name" value="Winged helix-like DNA-binding domain superfamily/Winged helix DNA-binding domain"/>
    <property type="match status" value="1"/>
</dbReference>
<evidence type="ECO:0000313" key="5">
    <source>
        <dbReference type="EMBL" id="MDS0260660.1"/>
    </source>
</evidence>
<keyword evidence="3" id="KW-0804">Transcription</keyword>
<evidence type="ECO:0000256" key="3">
    <source>
        <dbReference type="ARBA" id="ARBA00023163"/>
    </source>
</evidence>
<keyword evidence="6" id="KW-1185">Reference proteome</keyword>
<organism evidence="5 6">
    <name type="scientific">Haloarcula saliterrae</name>
    <dbReference type="NCBI Taxonomy" id="2950534"/>
    <lineage>
        <taxon>Archaea</taxon>
        <taxon>Methanobacteriati</taxon>
        <taxon>Methanobacteriota</taxon>
        <taxon>Stenosarchaea group</taxon>
        <taxon>Halobacteria</taxon>
        <taxon>Halobacteriales</taxon>
        <taxon>Haloarculaceae</taxon>
        <taxon>Haloarcula</taxon>
    </lineage>
</organism>
<evidence type="ECO:0000256" key="2">
    <source>
        <dbReference type="ARBA" id="ARBA00023125"/>
    </source>
</evidence>
<reference evidence="5 6" key="1">
    <citation type="submission" date="2022-06" db="EMBL/GenBank/DDBJ databases">
        <title>Haloarcula sp. a new haloarchaeum isolate from saline soil.</title>
        <authorList>
            <person name="Strakova D."/>
            <person name="Galisteo C."/>
            <person name="Sanchez-Porro C."/>
            <person name="Ventosa A."/>
        </authorList>
    </citation>
    <scope>NUCLEOTIDE SEQUENCE [LARGE SCALE GENOMIC DNA]</scope>
    <source>
        <strain evidence="5 6">S1CR25-12</strain>
    </source>
</reference>
<proteinExistence type="predicted"/>
<dbReference type="SUPFAM" id="SSF46785">
    <property type="entry name" value="Winged helix' DNA-binding domain"/>
    <property type="match status" value="1"/>
</dbReference>
<evidence type="ECO:0000256" key="1">
    <source>
        <dbReference type="ARBA" id="ARBA00023015"/>
    </source>
</evidence>
<dbReference type="Pfam" id="PF01638">
    <property type="entry name" value="HxlR"/>
    <property type="match status" value="1"/>
</dbReference>
<keyword evidence="2" id="KW-0238">DNA-binding</keyword>
<sequence>MTGYGEATGVHTGGQQLRRATAILGKKWHPMLIHTLLSEGPLGFNDIKNRVDGISDKVLSEALDDLQDAGLVVRDVVEDKPVRVNYSLTPAGRALEPIIKGLLEWSHEHLADPH</sequence>
<dbReference type="RefSeq" id="WP_310920386.1">
    <property type="nucleotide sequence ID" value="NZ_JAMQON010000004.1"/>
</dbReference>
<dbReference type="EMBL" id="JAMQON010000004">
    <property type="protein sequence ID" value="MDS0260660.1"/>
    <property type="molecule type" value="Genomic_DNA"/>
</dbReference>
<protein>
    <submittedName>
        <fullName evidence="5">Helix-turn-helix transcriptional regulator</fullName>
    </submittedName>
</protein>
<keyword evidence="1" id="KW-0805">Transcription regulation</keyword>
<dbReference type="InterPro" id="IPR036390">
    <property type="entry name" value="WH_DNA-bd_sf"/>
</dbReference>
<dbReference type="CDD" id="cd00090">
    <property type="entry name" value="HTH_ARSR"/>
    <property type="match status" value="1"/>
</dbReference>
<feature type="domain" description="HTH hxlR-type" evidence="4">
    <location>
        <begin position="15"/>
        <end position="114"/>
    </location>
</feature>
<accession>A0ABU2FG18</accession>
<dbReference type="PANTHER" id="PTHR33204">
    <property type="entry name" value="TRANSCRIPTIONAL REGULATOR, MARR FAMILY"/>
    <property type="match status" value="1"/>
</dbReference>
<evidence type="ECO:0000313" key="6">
    <source>
        <dbReference type="Proteomes" id="UP001259659"/>
    </source>
</evidence>
<dbReference type="InterPro" id="IPR011991">
    <property type="entry name" value="ArsR-like_HTH"/>
</dbReference>